<feature type="region of interest" description="Disordered" evidence="1">
    <location>
        <begin position="429"/>
        <end position="473"/>
    </location>
</feature>
<name>A0A6J5T9A7_9CAUD</name>
<protein>
    <submittedName>
        <fullName evidence="2">Uncharacterized protein</fullName>
    </submittedName>
</protein>
<dbReference type="EMBL" id="LR797824">
    <property type="protein sequence ID" value="CAB4241466.1"/>
    <property type="molecule type" value="Genomic_DNA"/>
</dbReference>
<proteinExistence type="predicted"/>
<accession>A0A6J5T9A7</accession>
<evidence type="ECO:0000313" key="2">
    <source>
        <dbReference type="EMBL" id="CAB4241466.1"/>
    </source>
</evidence>
<sequence>MPIKPTHNNDVGLEDLHYNPLQNYRNVTYNTRLTMMPPAEMAKKDGRLSRSFDYKQGIIIWETGGTGTTYLEELTIESMGPGNHTGNYFYQAANIFKGRIVEPLGGRLIEAISLAAMQMGYNNNQDAGLLLEIDFKGYDTDSDMPVTCKSWEDEDLIFRWYITINQLKMRLDYKGSTYDFELMSAEGAAALNDFTTLETSFKMEGKPGNIGDFCKQMTIALNKKEEYKVKTGRACFPHKWVITPHKDIAGLSFNYSFAKNVWSFFFGPGDIQASPGTSIQQFIVGAMPNSQEVLKYLHRIPEKKDFNSMDTKDKTSHLPIRTWAIICGARDLEEGGQPKFDQKRGTTVKEIHYFITTKEDARAIITPDEYKDATDPEQRKKRVDNWIKKGYLRKVYKWIYTGENTEVIRTDLKIDNLWRQVRPLWMDENGNPIGATGSAPPSKEPPKGQSSSKVAKCQDARKVSPPNKTGKTFYAEDMPFKKTADTDISPKEGWYPHQPKFYDLNMTVGQQSSTSAVYQESAQEYSIYRQVANNMSQGAQEMVSMELEVVGDPYWLCQIPNKPGTPPWNDDVWQYEKDQLTEDSMAEKRKITSTSTTLGFIYFEAQIPSVDYNAQDTMELRRSDAISGVYLPYKVVNKFSKGKFTTKLSLLRESLCNPWDGKQNATTATNNTKDPKSATSTGPKNAAPRKP</sequence>
<feature type="region of interest" description="Disordered" evidence="1">
    <location>
        <begin position="659"/>
        <end position="691"/>
    </location>
</feature>
<reference evidence="2" key="1">
    <citation type="submission" date="2020-05" db="EMBL/GenBank/DDBJ databases">
        <authorList>
            <person name="Chiriac C."/>
            <person name="Salcher M."/>
            <person name="Ghai R."/>
            <person name="Kavagutti S V."/>
        </authorList>
    </citation>
    <scope>NUCLEOTIDE SEQUENCE</scope>
</reference>
<gene>
    <name evidence="2" type="ORF">UFOVP71_4</name>
</gene>
<evidence type="ECO:0000256" key="1">
    <source>
        <dbReference type="SAM" id="MobiDB-lite"/>
    </source>
</evidence>
<organism evidence="2">
    <name type="scientific">uncultured Caudovirales phage</name>
    <dbReference type="NCBI Taxonomy" id="2100421"/>
    <lineage>
        <taxon>Viruses</taxon>
        <taxon>Duplodnaviria</taxon>
        <taxon>Heunggongvirae</taxon>
        <taxon>Uroviricota</taxon>
        <taxon>Caudoviricetes</taxon>
        <taxon>Peduoviridae</taxon>
        <taxon>Maltschvirus</taxon>
        <taxon>Maltschvirus maltsch</taxon>
    </lineage>
</organism>